<dbReference type="PANTHER" id="PTHR33480:SF1">
    <property type="entry name" value="TYR RECOMBINASE DOMAIN-CONTAINING PROTEIN"/>
    <property type="match status" value="1"/>
</dbReference>
<feature type="domain" description="SET" evidence="2">
    <location>
        <begin position="13"/>
        <end position="153"/>
    </location>
</feature>
<proteinExistence type="predicted"/>
<dbReference type="RefSeq" id="XP_065654354.1">
    <property type="nucleotide sequence ID" value="XM_065798282.1"/>
</dbReference>
<dbReference type="InterPro" id="IPR046341">
    <property type="entry name" value="SET_dom_sf"/>
</dbReference>
<dbReference type="PANTHER" id="PTHR33480">
    <property type="entry name" value="SET DOMAIN-CONTAINING PROTEIN-RELATED"/>
    <property type="match status" value="1"/>
</dbReference>
<dbReference type="GeneID" id="136080890"/>
<protein>
    <submittedName>
        <fullName evidence="4">Uncharacterized protein LOC136080890</fullName>
    </submittedName>
</protein>
<evidence type="ECO:0000259" key="2">
    <source>
        <dbReference type="PROSITE" id="PS50280"/>
    </source>
</evidence>
<dbReference type="SUPFAM" id="SSF82199">
    <property type="entry name" value="SET domain"/>
    <property type="match status" value="1"/>
</dbReference>
<dbReference type="Pfam" id="PF00856">
    <property type="entry name" value="SET"/>
    <property type="match status" value="1"/>
</dbReference>
<dbReference type="InterPro" id="IPR001214">
    <property type="entry name" value="SET_dom"/>
</dbReference>
<dbReference type="Proteomes" id="UP001652625">
    <property type="component" value="Chromosome 05"/>
</dbReference>
<evidence type="ECO:0000313" key="4">
    <source>
        <dbReference type="RefSeq" id="XP_065654354.1"/>
    </source>
</evidence>
<dbReference type="Gene3D" id="2.170.270.10">
    <property type="entry name" value="SET domain"/>
    <property type="match status" value="1"/>
</dbReference>
<feature type="region of interest" description="Disordered" evidence="1">
    <location>
        <begin position="288"/>
        <end position="307"/>
    </location>
</feature>
<keyword evidence="3" id="KW-1185">Reference proteome</keyword>
<evidence type="ECO:0000256" key="1">
    <source>
        <dbReference type="SAM" id="MobiDB-lite"/>
    </source>
</evidence>
<sequence>MENKRRPSRSNVPSLECDPTAYKYCIEKKDPDYLKKYYINAINGHGVFTEVILKKGQFICAYFGELISLEEGERREDIYEENKGSFIFFLEHDRLKYCIDATNTECIGKYINDSPMKSANAIIKVIMVDFQPYLCIFAHATILLGTEIRYDYKAPNLWWRKLKHLLKPFTLGELESDTASEPSGILDEVVSSDHDEFVNSVEILPATYLVFSAPPHLIDFCKVTSTPKKETTKQLKSEILHSSSKKRRYPQRDVSKCLNYRMPELDLDSSLRDDSGIDDSFLKQILQSSNEESSGEDDRDSDYNIPKYIGTTESESESDIIDVIHNEILSIPNEEILIRKEEVSQLIENRIHSSDDEIASDNNNVTEFSHKHGHKKHYCLYCEKHLSKIPRHLEHIHKHEELVIEALSYPKKSKERRNMWTYIERKGDFNININNIKNSKKITSVRKCTVNKDDELLPCEYCYGFFRARKLCEHVSNCFRRGSDNKEISYIKASRILVGESSLTSNARIVHEHILTSMKHDELHLIIRNDKLLLTYGAVEFGKKERDRYHDISYALRVLAKLLLQYRKQFNAEDTSARDLVNTKNYDNILSSMKVCADYCGPRQIGNPHLVLRIGYSLKTLAIIVKLEYLKLGLQDMVENIRNFLELMESDYSILLNNARSVYDLRKSNAPEMLPEESDIKVLRNYFVSEITKYLNNPIRTSNEYIHLCKLTYVRMLTFNARRGGEPGKLTLPDWDMVEKGRWKRQTDIDALDDPIEKKLAERFKLCYIEGKKKRRGSSVKALVPIIFTEEVVDAVRLLISSRHYANISPKNYYVFACGTGCLELRGWDALQSITKKLNLSKPKLITPTRTRKYLSTVLQLLDMNNSELLWLTNHMGHIKDVYQNWYRREDSTIELTKVAKDNGDARCIQNKKIDSLLKNGFEGNGISNVNAGESASVGTFLDEDVVDNGNSNVIENEFINVVCKSKIQNKRQNMHEESKKTWKGWTEEENASLRKAFSIYITRKIPCSLFDVKKIIESIPCLHKRGHKIVKDKLNNIIRRK</sequence>
<reference evidence="4" key="1">
    <citation type="submission" date="2025-08" db="UniProtKB">
        <authorList>
            <consortium name="RefSeq"/>
        </authorList>
    </citation>
    <scope>IDENTIFICATION</scope>
</reference>
<gene>
    <name evidence="4" type="primary">LOC136080890</name>
</gene>
<dbReference type="SMART" id="SM00317">
    <property type="entry name" value="SET"/>
    <property type="match status" value="1"/>
</dbReference>
<evidence type="ECO:0000313" key="3">
    <source>
        <dbReference type="Proteomes" id="UP001652625"/>
    </source>
</evidence>
<accession>A0ABM4BYN7</accession>
<feature type="region of interest" description="Disordered" evidence="1">
    <location>
        <begin position="232"/>
        <end position="251"/>
    </location>
</feature>
<organism evidence="3 4">
    <name type="scientific">Hydra vulgaris</name>
    <name type="common">Hydra</name>
    <name type="synonym">Hydra attenuata</name>
    <dbReference type="NCBI Taxonomy" id="6087"/>
    <lineage>
        <taxon>Eukaryota</taxon>
        <taxon>Metazoa</taxon>
        <taxon>Cnidaria</taxon>
        <taxon>Hydrozoa</taxon>
        <taxon>Hydroidolina</taxon>
        <taxon>Anthoathecata</taxon>
        <taxon>Aplanulata</taxon>
        <taxon>Hydridae</taxon>
        <taxon>Hydra</taxon>
    </lineage>
</organism>
<dbReference type="PROSITE" id="PS50280">
    <property type="entry name" value="SET"/>
    <property type="match status" value="1"/>
</dbReference>
<name>A0ABM4BYN7_HYDVU</name>